<dbReference type="Proteomes" id="UP001143910">
    <property type="component" value="Unassembled WGS sequence"/>
</dbReference>
<sequence length="408" mass="45138">MKNPDSAVVIPPERKTGSHPSKLKQIGSRRTTIVMNGNQNKRKNVHSEAGPAPKKSKGSTAGKWKTPQQKTKMVSRIEMGNSLDVGDEGIWVTYARGMNTRAFKEFKELCDEYGEVMYGIAKPSGDDDKALDEGDEELDIEASIQKELAAMNAPRQKSGKKSVFTPINVSIECVFFMKTTRPVEPDVLVRRICEDAKNCPDPRQRKCRYINRLTPVFDTAKTTERGIERVARNVLAPYFELVPASDGDTGEAASAGTVATQVNNIAGQPFTYAIRHNIRNHTVFKSDAIIKKIAGLVDTKHKVNLSNPDKVILVEIFQVRISLVNLLLDMIVAKPGHLDMKYNLYNLGDFANSAGMDQLFCSMSVVEGGEWEDYKRYNMNSLYGMIPQQKSGASKAEGGKGIVATSKE</sequence>
<evidence type="ECO:0000313" key="2">
    <source>
        <dbReference type="Proteomes" id="UP001143910"/>
    </source>
</evidence>
<organism evidence="1 2">
    <name type="scientific">Zarea fungicola</name>
    <dbReference type="NCBI Taxonomy" id="93591"/>
    <lineage>
        <taxon>Eukaryota</taxon>
        <taxon>Fungi</taxon>
        <taxon>Dikarya</taxon>
        <taxon>Ascomycota</taxon>
        <taxon>Pezizomycotina</taxon>
        <taxon>Sordariomycetes</taxon>
        <taxon>Hypocreomycetidae</taxon>
        <taxon>Hypocreales</taxon>
        <taxon>Cordycipitaceae</taxon>
        <taxon>Zarea</taxon>
    </lineage>
</organism>
<name>A0ACC1NYM0_9HYPO</name>
<gene>
    <name evidence="1" type="ORF">NQ176_g304</name>
</gene>
<keyword evidence="2" id="KW-1185">Reference proteome</keyword>
<comment type="caution">
    <text evidence="1">The sequence shown here is derived from an EMBL/GenBank/DDBJ whole genome shotgun (WGS) entry which is preliminary data.</text>
</comment>
<reference evidence="1" key="1">
    <citation type="submission" date="2022-08" db="EMBL/GenBank/DDBJ databases">
        <title>Genome Sequence of Lecanicillium fungicola.</title>
        <authorList>
            <person name="Buettner E."/>
        </authorList>
    </citation>
    <scope>NUCLEOTIDE SEQUENCE</scope>
    <source>
        <strain evidence="1">Babe33</strain>
    </source>
</reference>
<proteinExistence type="predicted"/>
<evidence type="ECO:0000313" key="1">
    <source>
        <dbReference type="EMBL" id="KAJ2983989.1"/>
    </source>
</evidence>
<protein>
    <submittedName>
        <fullName evidence="1">Uncharacterized protein</fullName>
    </submittedName>
</protein>
<accession>A0ACC1NYM0</accession>
<dbReference type="EMBL" id="JANJQO010000010">
    <property type="protein sequence ID" value="KAJ2983989.1"/>
    <property type="molecule type" value="Genomic_DNA"/>
</dbReference>